<organism evidence="1 2">
    <name type="scientific">Thioalbus denitrificans</name>
    <dbReference type="NCBI Taxonomy" id="547122"/>
    <lineage>
        <taxon>Bacteria</taxon>
        <taxon>Pseudomonadati</taxon>
        <taxon>Pseudomonadota</taxon>
        <taxon>Gammaproteobacteria</taxon>
        <taxon>Chromatiales</taxon>
        <taxon>Ectothiorhodospiraceae</taxon>
        <taxon>Thioalbus</taxon>
    </lineage>
</organism>
<gene>
    <name evidence="1" type="ORF">DFQ59_11734</name>
</gene>
<comment type="caution">
    <text evidence="1">The sequence shown here is derived from an EMBL/GenBank/DDBJ whole genome shotgun (WGS) entry which is preliminary data.</text>
</comment>
<dbReference type="RefSeq" id="WP_114281269.1">
    <property type="nucleotide sequence ID" value="NZ_QPJY01000017.1"/>
</dbReference>
<dbReference type="OrthoDB" id="6215778at2"/>
<dbReference type="EMBL" id="QPJY01000017">
    <property type="protein sequence ID" value="RCX23908.1"/>
    <property type="molecule type" value="Genomic_DNA"/>
</dbReference>
<reference evidence="1 2" key="1">
    <citation type="submission" date="2018-07" db="EMBL/GenBank/DDBJ databases">
        <title>Genomic Encyclopedia of Type Strains, Phase IV (KMG-IV): sequencing the most valuable type-strain genomes for metagenomic binning, comparative biology and taxonomic classification.</title>
        <authorList>
            <person name="Goeker M."/>
        </authorList>
    </citation>
    <scope>NUCLEOTIDE SEQUENCE [LARGE SCALE GENOMIC DNA]</scope>
    <source>
        <strain evidence="1 2">DSM 26407</strain>
    </source>
</reference>
<dbReference type="AlphaFoldDB" id="A0A369BT93"/>
<dbReference type="Proteomes" id="UP000252707">
    <property type="component" value="Unassembled WGS sequence"/>
</dbReference>
<evidence type="ECO:0000313" key="2">
    <source>
        <dbReference type="Proteomes" id="UP000252707"/>
    </source>
</evidence>
<keyword evidence="2" id="KW-1185">Reference proteome</keyword>
<sequence>MKAFSPCRGREHCTEDGSHCRGCGRSHTEIELTRELIGELAEICSAFGYGANEDEAFMRYVAEKALKKKRSMDSGAASL</sequence>
<name>A0A369BT93_9GAMM</name>
<proteinExistence type="predicted"/>
<evidence type="ECO:0008006" key="3">
    <source>
        <dbReference type="Google" id="ProtNLM"/>
    </source>
</evidence>
<protein>
    <recommendedName>
        <fullName evidence="3">DUF1289 domain-containing protein</fullName>
    </recommendedName>
</protein>
<accession>A0A369BT93</accession>
<evidence type="ECO:0000313" key="1">
    <source>
        <dbReference type="EMBL" id="RCX23908.1"/>
    </source>
</evidence>